<protein>
    <submittedName>
        <fullName evidence="1">Uncharacterized protein</fullName>
    </submittedName>
</protein>
<evidence type="ECO:0000313" key="2">
    <source>
        <dbReference type="Proteomes" id="UP001239111"/>
    </source>
</evidence>
<dbReference type="EMBL" id="CM056741">
    <property type="protein sequence ID" value="KAJ8684984.1"/>
    <property type="molecule type" value="Genomic_DNA"/>
</dbReference>
<evidence type="ECO:0000313" key="1">
    <source>
        <dbReference type="EMBL" id="KAJ8684984.1"/>
    </source>
</evidence>
<accession>A0ACC2PN04</accession>
<dbReference type="Proteomes" id="UP001239111">
    <property type="component" value="Chromosome 1"/>
</dbReference>
<comment type="caution">
    <text evidence="1">The sequence shown here is derived from an EMBL/GenBank/DDBJ whole genome shotgun (WGS) entry which is preliminary data.</text>
</comment>
<sequence>MNVLKGSLNLARAHIMEEVNAIDEFLGGNVARMDVDAGNDGVPLPVEPALRGNQPRNLPPVEFAAAPPVVREPLAQDEAVHQAERERRIRQAAAHQPGARGPPAKKEKGKKNKFYSIEVII</sequence>
<gene>
    <name evidence="1" type="ORF">QAD02_020777</name>
</gene>
<reference evidence="1" key="1">
    <citation type="submission" date="2023-04" db="EMBL/GenBank/DDBJ databases">
        <title>A chromosome-level genome assembly of the parasitoid wasp Eretmocerus hayati.</title>
        <authorList>
            <person name="Zhong Y."/>
            <person name="Liu S."/>
            <person name="Liu Y."/>
        </authorList>
    </citation>
    <scope>NUCLEOTIDE SEQUENCE</scope>
    <source>
        <strain evidence="1">ZJU_SS_LIU_2023</strain>
    </source>
</reference>
<keyword evidence="2" id="KW-1185">Reference proteome</keyword>
<proteinExistence type="predicted"/>
<name>A0ACC2PN04_9HYME</name>
<organism evidence="1 2">
    <name type="scientific">Eretmocerus hayati</name>
    <dbReference type="NCBI Taxonomy" id="131215"/>
    <lineage>
        <taxon>Eukaryota</taxon>
        <taxon>Metazoa</taxon>
        <taxon>Ecdysozoa</taxon>
        <taxon>Arthropoda</taxon>
        <taxon>Hexapoda</taxon>
        <taxon>Insecta</taxon>
        <taxon>Pterygota</taxon>
        <taxon>Neoptera</taxon>
        <taxon>Endopterygota</taxon>
        <taxon>Hymenoptera</taxon>
        <taxon>Apocrita</taxon>
        <taxon>Proctotrupomorpha</taxon>
        <taxon>Chalcidoidea</taxon>
        <taxon>Aphelinidae</taxon>
        <taxon>Aphelininae</taxon>
        <taxon>Eretmocerus</taxon>
    </lineage>
</organism>